<sequence length="101" mass="11342">MTASERNERREPDLRELLFPEVFVWAALMVLFLASWWVAYWPIGIWKVAVNLAVAIVMAGLSSVVFMHLARSGALLRLAAGASGLWLTALFVLTFSDYLTR</sequence>
<evidence type="ECO:0000256" key="2">
    <source>
        <dbReference type="ARBA" id="ARBA00022475"/>
    </source>
</evidence>
<evidence type="ECO:0000256" key="3">
    <source>
        <dbReference type="ARBA" id="ARBA00022692"/>
    </source>
</evidence>
<evidence type="ECO:0000256" key="5">
    <source>
        <dbReference type="ARBA" id="ARBA00023136"/>
    </source>
</evidence>
<dbReference type="AlphaFoldDB" id="A0A1G5MVY5"/>
<keyword evidence="2" id="KW-1003">Cell membrane</keyword>
<dbReference type="GO" id="GO:0005886">
    <property type="term" value="C:plasma membrane"/>
    <property type="evidence" value="ECO:0007669"/>
    <property type="project" value="UniProtKB-SubCell"/>
</dbReference>
<dbReference type="NCBIfam" id="TIGR02229">
    <property type="entry name" value="caa3_sub_IV"/>
    <property type="match status" value="1"/>
</dbReference>
<evidence type="ECO:0000256" key="6">
    <source>
        <dbReference type="SAM" id="Phobius"/>
    </source>
</evidence>
<dbReference type="EMBL" id="FMVW01000002">
    <property type="protein sequence ID" value="SCZ28620.1"/>
    <property type="molecule type" value="Genomic_DNA"/>
</dbReference>
<organism evidence="7 8">
    <name type="scientific">Afifella marina DSM 2698</name>
    <dbReference type="NCBI Taxonomy" id="1120955"/>
    <lineage>
        <taxon>Bacteria</taxon>
        <taxon>Pseudomonadati</taxon>
        <taxon>Pseudomonadota</taxon>
        <taxon>Alphaproteobacteria</taxon>
        <taxon>Hyphomicrobiales</taxon>
        <taxon>Afifellaceae</taxon>
        <taxon>Afifella</taxon>
    </lineage>
</organism>
<name>A0A1G5MVY5_AFIMA</name>
<keyword evidence="3 6" id="KW-0812">Transmembrane</keyword>
<evidence type="ECO:0000313" key="8">
    <source>
        <dbReference type="Proteomes" id="UP000199347"/>
    </source>
</evidence>
<reference evidence="7 8" key="1">
    <citation type="submission" date="2016-10" db="EMBL/GenBank/DDBJ databases">
        <authorList>
            <person name="de Groot N.N."/>
        </authorList>
    </citation>
    <scope>NUCLEOTIDE SEQUENCE [LARGE SCALE GENOMIC DNA]</scope>
    <source>
        <strain evidence="7 8">DSM 2698</strain>
    </source>
</reference>
<evidence type="ECO:0000256" key="1">
    <source>
        <dbReference type="ARBA" id="ARBA00004651"/>
    </source>
</evidence>
<evidence type="ECO:0000313" key="7">
    <source>
        <dbReference type="EMBL" id="SCZ28620.1"/>
    </source>
</evidence>
<keyword evidence="4 6" id="KW-1133">Transmembrane helix</keyword>
<dbReference type="Proteomes" id="UP000199347">
    <property type="component" value="Unassembled WGS sequence"/>
</dbReference>
<keyword evidence="5 6" id="KW-0472">Membrane</keyword>
<dbReference type="InterPro" id="IPR011743">
    <property type="entry name" value="Caa3_sub_IV"/>
</dbReference>
<accession>A0A1G5MVY5</accession>
<dbReference type="STRING" id="1120955.SAMN03080610_01007"/>
<feature type="transmembrane region" description="Helical" evidence="6">
    <location>
        <begin position="48"/>
        <end position="69"/>
    </location>
</feature>
<comment type="subcellular location">
    <subcellularLocation>
        <location evidence="1">Cell membrane</location>
        <topology evidence="1">Multi-pass membrane protein</topology>
    </subcellularLocation>
</comment>
<keyword evidence="8" id="KW-1185">Reference proteome</keyword>
<feature type="transmembrane region" description="Helical" evidence="6">
    <location>
        <begin position="22"/>
        <end position="41"/>
    </location>
</feature>
<evidence type="ECO:0000256" key="4">
    <source>
        <dbReference type="ARBA" id="ARBA00022989"/>
    </source>
</evidence>
<dbReference type="RefSeq" id="WP_092810239.1">
    <property type="nucleotide sequence ID" value="NZ_FMVW01000002.1"/>
</dbReference>
<dbReference type="InterPro" id="IPR005171">
    <property type="entry name" value="Cyt_c_oxidase_su4_prok"/>
</dbReference>
<protein>
    <submittedName>
        <fullName evidence="7">Cytochrome c oxidase subunit 4</fullName>
    </submittedName>
</protein>
<proteinExistence type="predicted"/>
<dbReference type="OrthoDB" id="9922889at2"/>
<feature type="transmembrane region" description="Helical" evidence="6">
    <location>
        <begin position="75"/>
        <end position="95"/>
    </location>
</feature>
<dbReference type="Pfam" id="PF03626">
    <property type="entry name" value="COX4_pro"/>
    <property type="match status" value="1"/>
</dbReference>
<gene>
    <name evidence="7" type="ORF">SAMN03080610_01007</name>
</gene>